<dbReference type="EMBL" id="BNCO01000009">
    <property type="protein sequence ID" value="GIL50871.1"/>
    <property type="molecule type" value="Genomic_DNA"/>
</dbReference>
<name>A0A8J4AZ96_9CHLO</name>
<sequence length="372" mass="41068">MSSRGQIGRSELFWAHSPWPRVLNATPPRLLVLGPGSRSAYRHYLRHCARMHTSFAGPINITNRSENHDRSVVGEVLATSNVDEMLHAAHIVLASAERRIGDYCSTFARSGAETGAGAGRKCWHIYRSLSQARKRAEAEAGAEAVTTGRAGPACEDVKAFERLIKELEFVPVEDMVRVLKTNELLLQSLAAGKTARLRDGAWVDRAACRHEVGSGGSRESGDREEQLSSGSDVWTDEEKEEEEEEDKEMTKVVEGSTRAGARCVGGLTVAAGLDRRRAEEVFTALDHSGRGWLDRDDLLAGLDMLGEHLDPSDVEQICLELGSTGRVDMQAFCDIVEAQRLAVPGSDAIFLRHLRHNRPEWWTETPQFLDTV</sequence>
<dbReference type="PROSITE" id="PS50222">
    <property type="entry name" value="EF_HAND_2"/>
    <property type="match status" value="1"/>
</dbReference>
<evidence type="ECO:0000256" key="1">
    <source>
        <dbReference type="SAM" id="MobiDB-lite"/>
    </source>
</evidence>
<dbReference type="AlphaFoldDB" id="A0A8J4AZ96"/>
<organism evidence="3 4">
    <name type="scientific">Volvox africanus</name>
    <dbReference type="NCBI Taxonomy" id="51714"/>
    <lineage>
        <taxon>Eukaryota</taxon>
        <taxon>Viridiplantae</taxon>
        <taxon>Chlorophyta</taxon>
        <taxon>core chlorophytes</taxon>
        <taxon>Chlorophyceae</taxon>
        <taxon>CS clade</taxon>
        <taxon>Chlamydomonadales</taxon>
        <taxon>Volvocaceae</taxon>
        <taxon>Volvox</taxon>
    </lineage>
</organism>
<accession>A0A8J4AZ96</accession>
<protein>
    <recommendedName>
        <fullName evidence="2">EF-hand domain-containing protein</fullName>
    </recommendedName>
</protein>
<proteinExistence type="predicted"/>
<dbReference type="InterPro" id="IPR002048">
    <property type="entry name" value="EF_hand_dom"/>
</dbReference>
<dbReference type="InterPro" id="IPR011992">
    <property type="entry name" value="EF-hand-dom_pair"/>
</dbReference>
<evidence type="ECO:0000313" key="4">
    <source>
        <dbReference type="Proteomes" id="UP000747399"/>
    </source>
</evidence>
<reference evidence="3" key="1">
    <citation type="journal article" date="2021" name="Proc. Natl. Acad. Sci. U.S.A.">
        <title>Three genomes in the algal genus Volvox reveal the fate of a haploid sex-determining region after a transition to homothallism.</title>
        <authorList>
            <person name="Yamamoto K."/>
            <person name="Hamaji T."/>
            <person name="Kawai-Toyooka H."/>
            <person name="Matsuzaki R."/>
            <person name="Takahashi F."/>
            <person name="Nishimura Y."/>
            <person name="Kawachi M."/>
            <person name="Noguchi H."/>
            <person name="Minakuchi Y."/>
            <person name="Umen J.G."/>
            <person name="Toyoda A."/>
            <person name="Nozaki H."/>
        </authorList>
    </citation>
    <scope>NUCLEOTIDE SEQUENCE</scope>
    <source>
        <strain evidence="3">NIES-3780</strain>
    </source>
</reference>
<feature type="region of interest" description="Disordered" evidence="1">
    <location>
        <begin position="211"/>
        <end position="254"/>
    </location>
</feature>
<dbReference type="Gene3D" id="1.10.238.10">
    <property type="entry name" value="EF-hand"/>
    <property type="match status" value="1"/>
</dbReference>
<evidence type="ECO:0000313" key="3">
    <source>
        <dbReference type="EMBL" id="GIL50871.1"/>
    </source>
</evidence>
<feature type="compositionally biased region" description="Acidic residues" evidence="1">
    <location>
        <begin position="234"/>
        <end position="247"/>
    </location>
</feature>
<feature type="domain" description="EF-hand" evidence="2">
    <location>
        <begin position="273"/>
        <end position="308"/>
    </location>
</feature>
<dbReference type="Proteomes" id="UP000747399">
    <property type="component" value="Unassembled WGS sequence"/>
</dbReference>
<dbReference type="SUPFAM" id="SSF47473">
    <property type="entry name" value="EF-hand"/>
    <property type="match status" value="1"/>
</dbReference>
<evidence type="ECO:0000259" key="2">
    <source>
        <dbReference type="PROSITE" id="PS50222"/>
    </source>
</evidence>
<keyword evidence="4" id="KW-1185">Reference proteome</keyword>
<dbReference type="GO" id="GO:0005509">
    <property type="term" value="F:calcium ion binding"/>
    <property type="evidence" value="ECO:0007669"/>
    <property type="project" value="InterPro"/>
</dbReference>
<comment type="caution">
    <text evidence="3">The sequence shown here is derived from an EMBL/GenBank/DDBJ whole genome shotgun (WGS) entry which is preliminary data.</text>
</comment>
<gene>
    <name evidence="3" type="ORF">Vafri_6851</name>
</gene>